<reference evidence="2" key="1">
    <citation type="journal article" date="2012" name="J. Bacteriol.">
        <title>Genome sequences of type strains of seven species of the marine bacterium Pseudoalteromonas.</title>
        <authorList>
            <person name="Xie B.B."/>
            <person name="Shu Y.L."/>
            <person name="Qin Q.L."/>
            <person name="Rong J.C."/>
            <person name="Zhang X.Y."/>
            <person name="Chen X.L."/>
            <person name="Shi M."/>
            <person name="He H.L."/>
            <person name="Zhou B.C."/>
            <person name="Zhang Y.Z."/>
        </authorList>
    </citation>
    <scope>NUCLEOTIDE SEQUENCE [LARGE SCALE GENOMIC DNA]</scope>
    <source>
        <strain evidence="2">NCIMB 2128</strain>
    </source>
</reference>
<comment type="caution">
    <text evidence="2">The sequence shown here is derived from an EMBL/GenBank/DDBJ whole genome shotgun (WGS) entry which is preliminary data.</text>
</comment>
<dbReference type="EMBL" id="AHCF02000006">
    <property type="protein sequence ID" value="ERG62339.1"/>
    <property type="molecule type" value="Genomic_DNA"/>
</dbReference>
<name>A0ABP2Y2G6_9GAMM</name>
<evidence type="ECO:0000313" key="2">
    <source>
        <dbReference type="EMBL" id="ERG62339.1"/>
    </source>
</evidence>
<feature type="signal peptide" evidence="1">
    <location>
        <begin position="1"/>
        <end position="18"/>
    </location>
</feature>
<protein>
    <recommendedName>
        <fullName evidence="4">DUF4488 domain-containing protein</fullName>
    </recommendedName>
</protein>
<dbReference type="Proteomes" id="UP000016534">
    <property type="component" value="Unassembled WGS sequence"/>
</dbReference>
<evidence type="ECO:0008006" key="4">
    <source>
        <dbReference type="Google" id="ProtNLM"/>
    </source>
</evidence>
<dbReference type="Gene3D" id="2.40.128.490">
    <property type="entry name" value="Uncharacterised protein PF14869, DUF4488"/>
    <property type="match status" value="1"/>
</dbReference>
<gene>
    <name evidence="2" type="ORF">PUND_02323</name>
</gene>
<reference evidence="2" key="2">
    <citation type="submission" date="2013-04" db="EMBL/GenBank/DDBJ databases">
        <title>Genome sequence of Pseudoalteromonas undina.</title>
        <authorList>
            <person name="Xie B.-B."/>
            <person name="Rong J.-C."/>
            <person name="Qin Q.-L."/>
            <person name="Shu Y.-L."/>
            <person name="Zhang Y.-Z."/>
        </authorList>
    </citation>
    <scope>NUCLEOTIDE SEQUENCE</scope>
    <source>
        <strain evidence="2">NCIMB 2128</strain>
    </source>
</reference>
<evidence type="ECO:0000313" key="3">
    <source>
        <dbReference type="Proteomes" id="UP000016534"/>
    </source>
</evidence>
<accession>A0ABP2Y2G6</accession>
<proteinExistence type="predicted"/>
<sequence length="130" mass="14621">MKFTIFACLVLLPYSVFANPLLGTWEFVQGKYAVEDGFVSAKAPEITSIKLVTATHFSYITEKNGQFSYAGGGQYQLTDGQFIETFEYGNIASLMGKTMAFDYKVEGNLWHHSLTENGQLVEAEVWRKIK</sequence>
<organism evidence="2 3">
    <name type="scientific">Pseudoalteromonas undina</name>
    <dbReference type="NCBI Taxonomy" id="43660"/>
    <lineage>
        <taxon>Bacteria</taxon>
        <taxon>Pseudomonadati</taxon>
        <taxon>Pseudomonadota</taxon>
        <taxon>Gammaproteobacteria</taxon>
        <taxon>Alteromonadales</taxon>
        <taxon>Pseudoalteromonadaceae</taxon>
        <taxon>Pseudoalteromonas</taxon>
    </lineage>
</organism>
<keyword evidence="1" id="KW-0732">Signal</keyword>
<evidence type="ECO:0000256" key="1">
    <source>
        <dbReference type="SAM" id="SignalP"/>
    </source>
</evidence>
<feature type="chain" id="PRO_5045394162" description="DUF4488 domain-containing protein" evidence="1">
    <location>
        <begin position="19"/>
        <end position="130"/>
    </location>
</feature>
<keyword evidence="3" id="KW-1185">Reference proteome</keyword>